<keyword evidence="2" id="KW-1185">Reference proteome</keyword>
<dbReference type="InterPro" id="IPR020288">
    <property type="entry name" value="Sheath_initiator"/>
</dbReference>
<dbReference type="AlphaFoldDB" id="A0A1T5M3R0"/>
<name>A0A1T5M3R0_9FIRM</name>
<organism evidence="1 2">
    <name type="scientific">Maledivibacter halophilus</name>
    <dbReference type="NCBI Taxonomy" id="36842"/>
    <lineage>
        <taxon>Bacteria</taxon>
        <taxon>Bacillati</taxon>
        <taxon>Bacillota</taxon>
        <taxon>Clostridia</taxon>
        <taxon>Peptostreptococcales</taxon>
        <taxon>Caminicellaceae</taxon>
        <taxon>Maledivibacter</taxon>
    </lineage>
</organism>
<gene>
    <name evidence="1" type="ORF">SAMN02194393_03764</name>
</gene>
<reference evidence="1 2" key="1">
    <citation type="submission" date="2017-02" db="EMBL/GenBank/DDBJ databases">
        <authorList>
            <person name="Peterson S.W."/>
        </authorList>
    </citation>
    <scope>NUCLEOTIDE SEQUENCE [LARGE SCALE GENOMIC DNA]</scope>
    <source>
        <strain evidence="1 2">M1</strain>
    </source>
</reference>
<dbReference type="Pfam" id="PF10934">
    <property type="entry name" value="Sheath_initiator"/>
    <property type="match status" value="1"/>
</dbReference>
<accession>A0A1T5M3R0</accession>
<dbReference type="STRING" id="36842.SAMN02194393_03764"/>
<dbReference type="EMBL" id="FUZT01000010">
    <property type="protein sequence ID" value="SKC82860.1"/>
    <property type="molecule type" value="Genomic_DNA"/>
</dbReference>
<protein>
    <submittedName>
        <fullName evidence="1">Uncharacterized protein</fullName>
    </submittedName>
</protein>
<sequence length="181" mass="21193">MLPKITKLQFKTDDKKDLPRIGKSFLFDFKKGDFPLKDGRLIEVTGIQALMVWIEKTLRTEKYRYKVYEREDKNEYGVILEDLIIGNNFPHTFVEAEVKREISQALTSHPMIQSLSNWKIEGKNPDLKISFKVNLVGGNNFNHDVNLLTLDTKNTHNTWDDVTQLTWEKASNHTWQQLENI</sequence>
<dbReference type="RefSeq" id="WP_079493716.1">
    <property type="nucleotide sequence ID" value="NZ_FUZT01000010.1"/>
</dbReference>
<proteinExistence type="predicted"/>
<evidence type="ECO:0000313" key="2">
    <source>
        <dbReference type="Proteomes" id="UP000190285"/>
    </source>
</evidence>
<dbReference type="OrthoDB" id="89089at2"/>
<evidence type="ECO:0000313" key="1">
    <source>
        <dbReference type="EMBL" id="SKC82860.1"/>
    </source>
</evidence>
<dbReference type="Proteomes" id="UP000190285">
    <property type="component" value="Unassembled WGS sequence"/>
</dbReference>